<organism evidence="1 2">
    <name type="scientific">Sparassis crispa</name>
    <dbReference type="NCBI Taxonomy" id="139825"/>
    <lineage>
        <taxon>Eukaryota</taxon>
        <taxon>Fungi</taxon>
        <taxon>Dikarya</taxon>
        <taxon>Basidiomycota</taxon>
        <taxon>Agaricomycotina</taxon>
        <taxon>Agaricomycetes</taxon>
        <taxon>Polyporales</taxon>
        <taxon>Sparassidaceae</taxon>
        <taxon>Sparassis</taxon>
    </lineage>
</organism>
<sequence>MPVTFKVAKHSAEPVHPQSLDKVQDAKDLLTRARLSPRGRCIEVFQGSVCPEALPSMEYCGNGFVHAAMRAHGGHHNLVIRPDDVWIAILNQFSFYVNAHAEELRGQFVEHGGKKTVRVVAEGNRYMVDFGEMTRQMAEQLRENVVDKTLTEWILPDFTTTTTADTTICSALMIR</sequence>
<dbReference type="PANTHER" id="PTHR31252:SF11">
    <property type="entry name" value="DUF4419 DOMAIN-CONTAINING PROTEIN"/>
    <property type="match status" value="1"/>
</dbReference>
<dbReference type="InterPro" id="IPR025533">
    <property type="entry name" value="DUF4419"/>
</dbReference>
<dbReference type="GeneID" id="38777048"/>
<dbReference type="EMBL" id="BFAD01000002">
    <property type="protein sequence ID" value="GBE80131.1"/>
    <property type="molecule type" value="Genomic_DNA"/>
</dbReference>
<proteinExistence type="predicted"/>
<dbReference type="Proteomes" id="UP000287166">
    <property type="component" value="Unassembled WGS sequence"/>
</dbReference>
<keyword evidence="2" id="KW-1185">Reference proteome</keyword>
<gene>
    <name evidence="1" type="ORF">SCP_0213340</name>
</gene>
<protein>
    <submittedName>
        <fullName evidence="1">Uncharacterized protein</fullName>
    </submittedName>
</protein>
<dbReference type="STRING" id="139825.A0A401GDC2"/>
<evidence type="ECO:0000313" key="2">
    <source>
        <dbReference type="Proteomes" id="UP000287166"/>
    </source>
</evidence>
<dbReference type="PANTHER" id="PTHR31252">
    <property type="entry name" value="DUF4419 DOMAIN-CONTAINING PROTEIN"/>
    <property type="match status" value="1"/>
</dbReference>
<dbReference type="Pfam" id="PF14388">
    <property type="entry name" value="DUF4419"/>
    <property type="match status" value="1"/>
</dbReference>
<name>A0A401GDC2_9APHY</name>
<accession>A0A401GDC2</accession>
<dbReference type="OrthoDB" id="9978173at2759"/>
<comment type="caution">
    <text evidence="1">The sequence shown here is derived from an EMBL/GenBank/DDBJ whole genome shotgun (WGS) entry which is preliminary data.</text>
</comment>
<reference evidence="1 2" key="1">
    <citation type="journal article" date="2018" name="Sci. Rep.">
        <title>Genome sequence of the cauliflower mushroom Sparassis crispa (Hanabiratake) and its association with beneficial usage.</title>
        <authorList>
            <person name="Kiyama R."/>
            <person name="Furutani Y."/>
            <person name="Kawaguchi K."/>
            <person name="Nakanishi T."/>
        </authorList>
    </citation>
    <scope>NUCLEOTIDE SEQUENCE [LARGE SCALE GENOMIC DNA]</scope>
</reference>
<dbReference type="AlphaFoldDB" id="A0A401GDC2"/>
<dbReference type="InParanoid" id="A0A401GDC2"/>
<dbReference type="RefSeq" id="XP_027611044.1">
    <property type="nucleotide sequence ID" value="XM_027755243.1"/>
</dbReference>
<evidence type="ECO:0000313" key="1">
    <source>
        <dbReference type="EMBL" id="GBE80131.1"/>
    </source>
</evidence>